<accession>A0A1I4ZD29</accession>
<dbReference type="Pfam" id="PF05940">
    <property type="entry name" value="NnrS"/>
    <property type="match status" value="1"/>
</dbReference>
<evidence type="ECO:0000313" key="2">
    <source>
        <dbReference type="EMBL" id="SFN48098.1"/>
    </source>
</evidence>
<feature type="transmembrane region" description="Helical" evidence="1">
    <location>
        <begin position="54"/>
        <end position="78"/>
    </location>
</feature>
<organism evidence="2 3">
    <name type="scientific">Roseovarius lutimaris</name>
    <dbReference type="NCBI Taxonomy" id="1005928"/>
    <lineage>
        <taxon>Bacteria</taxon>
        <taxon>Pseudomonadati</taxon>
        <taxon>Pseudomonadota</taxon>
        <taxon>Alphaproteobacteria</taxon>
        <taxon>Rhodobacterales</taxon>
        <taxon>Roseobacteraceae</taxon>
        <taxon>Roseovarius</taxon>
    </lineage>
</organism>
<sequence length="403" mass="42533">MLAALKRVFCEPHRVFFLAAGLYGVFALSVWEIWLGLDFVAANPPAMPFAAAPYLWHAHEMIFGYASAALGGFFLTAVPNWTGSKDTAKYFVTGAAVIWLAGRLAIWMSGILSPTVVAVVDLAFLPLLGIKIALMLVRRPKPQNLAFLAFLSLVWAGNLMVHLEWLGLTDDTLYTGLRVGLLSLCLMIAVLGGRVTPGFTRNAMKRAGVDESTLPTSRKPVDLAASVMIALVPLALLLRVPDALTGALAVAGGALHLLRIAFWRPFWTLGQPILWALHLGMAMLGLGLVLWGSSLLGWGSEVAGLHVLGIGAVGGMTVAVMSRAILGHTGRALIAPRAVALSYALIAAAAGLRWSASALSGDLYGPAILATGALWIVGFGLFTVALWPAFTGPRVPRDASPGA</sequence>
<dbReference type="AlphaFoldDB" id="A0A1I4ZD29"/>
<protein>
    <submittedName>
        <fullName evidence="2">Uncharacterized protein involved in response to NO</fullName>
    </submittedName>
</protein>
<feature type="transmembrane region" description="Helical" evidence="1">
    <location>
        <begin position="90"/>
        <end position="110"/>
    </location>
</feature>
<keyword evidence="1" id="KW-0472">Membrane</keyword>
<name>A0A1I4ZD29_9RHOB</name>
<dbReference type="Proteomes" id="UP000198599">
    <property type="component" value="Unassembled WGS sequence"/>
</dbReference>
<evidence type="ECO:0000313" key="3">
    <source>
        <dbReference type="Proteomes" id="UP000198599"/>
    </source>
</evidence>
<gene>
    <name evidence="2" type="ORF">SAMN04487859_103127</name>
</gene>
<proteinExistence type="predicted"/>
<feature type="transmembrane region" description="Helical" evidence="1">
    <location>
        <begin position="116"/>
        <end position="137"/>
    </location>
</feature>
<feature type="transmembrane region" description="Helical" evidence="1">
    <location>
        <begin position="305"/>
        <end position="326"/>
    </location>
</feature>
<feature type="transmembrane region" description="Helical" evidence="1">
    <location>
        <begin position="221"/>
        <end position="238"/>
    </location>
</feature>
<dbReference type="InterPro" id="IPR010266">
    <property type="entry name" value="NnrS"/>
</dbReference>
<keyword evidence="1" id="KW-1133">Transmembrane helix</keyword>
<feature type="transmembrane region" description="Helical" evidence="1">
    <location>
        <begin position="274"/>
        <end position="293"/>
    </location>
</feature>
<dbReference type="RefSeq" id="WP_092834385.1">
    <property type="nucleotide sequence ID" value="NZ_FOVP01000003.1"/>
</dbReference>
<feature type="transmembrane region" description="Helical" evidence="1">
    <location>
        <begin position="368"/>
        <end position="390"/>
    </location>
</feature>
<feature type="transmembrane region" description="Helical" evidence="1">
    <location>
        <begin position="144"/>
        <end position="161"/>
    </location>
</feature>
<dbReference type="OrthoDB" id="9770040at2"/>
<feature type="transmembrane region" description="Helical" evidence="1">
    <location>
        <begin position="338"/>
        <end position="356"/>
    </location>
</feature>
<feature type="transmembrane region" description="Helical" evidence="1">
    <location>
        <begin position="181"/>
        <end position="200"/>
    </location>
</feature>
<reference evidence="3" key="1">
    <citation type="submission" date="2016-10" db="EMBL/GenBank/DDBJ databases">
        <authorList>
            <person name="Varghese N."/>
            <person name="Submissions S."/>
        </authorList>
    </citation>
    <scope>NUCLEOTIDE SEQUENCE [LARGE SCALE GENOMIC DNA]</scope>
    <source>
        <strain evidence="3">DSM 28463</strain>
    </source>
</reference>
<dbReference type="STRING" id="1005928.SAMN04487859_103127"/>
<feature type="transmembrane region" description="Helical" evidence="1">
    <location>
        <begin position="15"/>
        <end position="34"/>
    </location>
</feature>
<feature type="transmembrane region" description="Helical" evidence="1">
    <location>
        <begin position="244"/>
        <end position="262"/>
    </location>
</feature>
<keyword evidence="3" id="KW-1185">Reference proteome</keyword>
<dbReference type="EMBL" id="FOVP01000003">
    <property type="protein sequence ID" value="SFN48098.1"/>
    <property type="molecule type" value="Genomic_DNA"/>
</dbReference>
<evidence type="ECO:0000256" key="1">
    <source>
        <dbReference type="SAM" id="Phobius"/>
    </source>
</evidence>
<keyword evidence="1" id="KW-0812">Transmembrane</keyword>